<feature type="transmembrane region" description="Helical" evidence="1">
    <location>
        <begin position="424"/>
        <end position="457"/>
    </location>
</feature>
<dbReference type="EMBL" id="QPJY01000001">
    <property type="protein sequence ID" value="RCX32711.1"/>
    <property type="molecule type" value="Genomic_DNA"/>
</dbReference>
<accession>A0A369CGM6</accession>
<keyword evidence="4" id="KW-1185">Reference proteome</keyword>
<organism evidence="3 4">
    <name type="scientific">Thioalbus denitrificans</name>
    <dbReference type="NCBI Taxonomy" id="547122"/>
    <lineage>
        <taxon>Bacteria</taxon>
        <taxon>Pseudomonadati</taxon>
        <taxon>Pseudomonadota</taxon>
        <taxon>Gammaproteobacteria</taxon>
        <taxon>Chromatiales</taxon>
        <taxon>Ectothiorhodospiraceae</taxon>
        <taxon>Thioalbus</taxon>
    </lineage>
</organism>
<dbReference type="GO" id="GO:0080120">
    <property type="term" value="P:CAAX-box protein maturation"/>
    <property type="evidence" value="ECO:0007669"/>
    <property type="project" value="UniProtKB-ARBA"/>
</dbReference>
<evidence type="ECO:0000256" key="1">
    <source>
        <dbReference type="SAM" id="Phobius"/>
    </source>
</evidence>
<dbReference type="GO" id="GO:0004175">
    <property type="term" value="F:endopeptidase activity"/>
    <property type="evidence" value="ECO:0007669"/>
    <property type="project" value="UniProtKB-ARBA"/>
</dbReference>
<dbReference type="InterPro" id="IPR003675">
    <property type="entry name" value="Rce1/LyrA-like_dom"/>
</dbReference>
<feature type="transmembrane region" description="Helical" evidence="1">
    <location>
        <begin position="265"/>
        <end position="286"/>
    </location>
</feature>
<dbReference type="OrthoDB" id="9782250at2"/>
<keyword evidence="1" id="KW-1133">Transmembrane helix</keyword>
<protein>
    <submittedName>
        <fullName evidence="3">Membrane protease YdiL (CAAX protease family)</fullName>
    </submittedName>
</protein>
<keyword evidence="3" id="KW-0645">Protease</keyword>
<evidence type="ECO:0000313" key="4">
    <source>
        <dbReference type="Proteomes" id="UP000252707"/>
    </source>
</evidence>
<keyword evidence="3" id="KW-0378">Hydrolase</keyword>
<gene>
    <name evidence="3" type="ORF">DFQ59_1018</name>
</gene>
<dbReference type="RefSeq" id="WP_114277632.1">
    <property type="nucleotide sequence ID" value="NZ_QPJY01000001.1"/>
</dbReference>
<evidence type="ECO:0000313" key="3">
    <source>
        <dbReference type="EMBL" id="RCX32711.1"/>
    </source>
</evidence>
<sequence>MPPPEPSPLTALPPVRLFRGWVTLVTAALLLLFAGFSWLQSVRIPELAQLTYPAESAGRVMERHLTFYEGFEAARGWERGLYRLLFGTPEQVRAEVEGAYRELLGYFRAHPEAATSWALQNTQGRLLVLVAERGDPGALGAALETLCDGPDADIVCAGVAYAYGPGSGQGIPVGVAQALRQLPLGWAADRLRLRVGEKAGEPEMAARAARRLAAFGAQWRLRTLAIAAATAALLGAGLVVLARTGRGRPLPRWRAAALDPPWEPATGLAVAVRAGALGVLILLTASLLPGSLLHPNPLAQWSTLLASLPLLWLLHRHLLRPRGLGFRAAFGLTLEGAGVAGLLRAALALAALEWGGAILISWTCGWLGIGPHWAEGLHERWIWADDAAFALAAVDALAWSPLFEELGFRGLAYAALRARRGPGAAALATAAVFSLLHLHSLTGFLTVFWSGLVLAWAFERFRSLLPGMAVHAAGNAIALAVVWLFYR</sequence>
<dbReference type="AlphaFoldDB" id="A0A369CGM6"/>
<evidence type="ECO:0000259" key="2">
    <source>
        <dbReference type="Pfam" id="PF02517"/>
    </source>
</evidence>
<proteinExistence type="predicted"/>
<reference evidence="3 4" key="1">
    <citation type="submission" date="2018-07" db="EMBL/GenBank/DDBJ databases">
        <title>Genomic Encyclopedia of Type Strains, Phase IV (KMG-IV): sequencing the most valuable type-strain genomes for metagenomic binning, comparative biology and taxonomic classification.</title>
        <authorList>
            <person name="Goeker M."/>
        </authorList>
    </citation>
    <scope>NUCLEOTIDE SEQUENCE [LARGE SCALE GENOMIC DNA]</scope>
    <source>
        <strain evidence="3 4">DSM 26407</strain>
    </source>
</reference>
<keyword evidence="1" id="KW-0472">Membrane</keyword>
<feature type="domain" description="CAAX prenyl protease 2/Lysostaphin resistance protein A-like" evidence="2">
    <location>
        <begin position="390"/>
        <end position="477"/>
    </location>
</feature>
<feature type="transmembrane region" description="Helical" evidence="1">
    <location>
        <begin position="463"/>
        <end position="486"/>
    </location>
</feature>
<feature type="transmembrane region" description="Helical" evidence="1">
    <location>
        <begin position="224"/>
        <end position="245"/>
    </location>
</feature>
<dbReference type="Pfam" id="PF02517">
    <property type="entry name" value="Rce1-like"/>
    <property type="match status" value="1"/>
</dbReference>
<feature type="transmembrane region" description="Helical" evidence="1">
    <location>
        <begin position="20"/>
        <end position="39"/>
    </location>
</feature>
<comment type="caution">
    <text evidence="3">The sequence shown here is derived from an EMBL/GenBank/DDBJ whole genome shotgun (WGS) entry which is preliminary data.</text>
</comment>
<dbReference type="GO" id="GO:0006508">
    <property type="term" value="P:proteolysis"/>
    <property type="evidence" value="ECO:0007669"/>
    <property type="project" value="UniProtKB-KW"/>
</dbReference>
<keyword evidence="1" id="KW-0812">Transmembrane</keyword>
<dbReference type="Proteomes" id="UP000252707">
    <property type="component" value="Unassembled WGS sequence"/>
</dbReference>
<name>A0A369CGM6_9GAMM</name>